<dbReference type="Gene3D" id="3.90.70.10">
    <property type="entry name" value="Cysteine proteinases"/>
    <property type="match status" value="1"/>
</dbReference>
<evidence type="ECO:0000256" key="1">
    <source>
        <dbReference type="SAM" id="Coils"/>
    </source>
</evidence>
<dbReference type="InterPro" id="IPR000668">
    <property type="entry name" value="Peptidase_C1A_C"/>
</dbReference>
<dbReference type="PROSITE" id="PS00139">
    <property type="entry name" value="THIOL_PROTEASE_CYS"/>
    <property type="match status" value="1"/>
</dbReference>
<dbReference type="KEGG" id="psti:SOO65_12070"/>
<dbReference type="GO" id="GO:0008234">
    <property type="term" value="F:cysteine-type peptidase activity"/>
    <property type="evidence" value="ECO:0007669"/>
    <property type="project" value="InterPro"/>
</dbReference>
<dbReference type="InterPro" id="IPR000169">
    <property type="entry name" value="Pept_cys_AS"/>
</dbReference>
<dbReference type="InterPro" id="IPR038765">
    <property type="entry name" value="Papain-like_cys_pep_sf"/>
</dbReference>
<accession>A0AAX4HJP6</accession>
<dbReference type="EMBL" id="CP139487">
    <property type="protein sequence ID" value="WPU63424.1"/>
    <property type="molecule type" value="Genomic_DNA"/>
</dbReference>
<evidence type="ECO:0000259" key="2">
    <source>
        <dbReference type="Pfam" id="PF00112"/>
    </source>
</evidence>
<dbReference type="GO" id="GO:0006508">
    <property type="term" value="P:proteolysis"/>
    <property type="evidence" value="ECO:0007669"/>
    <property type="project" value="InterPro"/>
</dbReference>
<evidence type="ECO:0000313" key="4">
    <source>
        <dbReference type="Proteomes" id="UP001324634"/>
    </source>
</evidence>
<keyword evidence="1" id="KW-0175">Coiled coil</keyword>
<organism evidence="3 4">
    <name type="scientific">Peredibacter starrii</name>
    <dbReference type="NCBI Taxonomy" id="28202"/>
    <lineage>
        <taxon>Bacteria</taxon>
        <taxon>Pseudomonadati</taxon>
        <taxon>Bdellovibrionota</taxon>
        <taxon>Bacteriovoracia</taxon>
        <taxon>Bacteriovoracales</taxon>
        <taxon>Bacteriovoracaceae</taxon>
        <taxon>Peredibacter</taxon>
    </lineage>
</organism>
<dbReference type="Proteomes" id="UP001324634">
    <property type="component" value="Chromosome"/>
</dbReference>
<feature type="coiled-coil region" evidence="1">
    <location>
        <begin position="133"/>
        <end position="160"/>
    </location>
</feature>
<feature type="domain" description="Peptidase C1A papain C-terminal" evidence="2">
    <location>
        <begin position="28"/>
        <end position="142"/>
    </location>
</feature>
<keyword evidence="4" id="KW-1185">Reference proteome</keyword>
<evidence type="ECO:0000313" key="3">
    <source>
        <dbReference type="EMBL" id="WPU63424.1"/>
    </source>
</evidence>
<dbReference type="Pfam" id="PF00112">
    <property type="entry name" value="Peptidase_C1"/>
    <property type="match status" value="1"/>
</dbReference>
<dbReference type="AlphaFoldDB" id="A0AAX4HJP6"/>
<sequence length="331" mass="37015">MKWLILIVLISLPCFSKDIDQSACPNFDYSDRFGPVQDQDGHGLCWAFASSALLSEDACLRDKNNCGINISPLDVSSCRKTLLAKNEGRSISMGLQCAQSNGACFEKDFSFVTQGSALCGLSNTGPRCIHEKLRDLYKEYQALQITLENCQEEANAKKLNKFVDEFKDLLKRSISRTDVTDETVKALLLDPKIKDWSSFLYSALKNERCATDRIDYSHIDQSKLYNMTIIKDMKEKVPLEKKVELVKTMLQKGRSIGYTFCANESLPGLSGLLVSGSCGSHAVVINGMRWHKGECQLNIRNSWGKNGPLHGWISAKKILKHSTGLQQIETK</sequence>
<protein>
    <submittedName>
        <fullName evidence="3">C1 family peptidase</fullName>
    </submittedName>
</protein>
<reference evidence="3 4" key="1">
    <citation type="submission" date="2023-11" db="EMBL/GenBank/DDBJ databases">
        <title>Peredibacter starrii A3.12.</title>
        <authorList>
            <person name="Mitchell R.J."/>
        </authorList>
    </citation>
    <scope>NUCLEOTIDE SEQUENCE [LARGE SCALE GENOMIC DNA]</scope>
    <source>
        <strain evidence="3 4">A3.12</strain>
    </source>
</reference>
<name>A0AAX4HJP6_9BACT</name>
<dbReference type="SUPFAM" id="SSF54001">
    <property type="entry name" value="Cysteine proteinases"/>
    <property type="match status" value="1"/>
</dbReference>
<proteinExistence type="predicted"/>
<gene>
    <name evidence="3" type="ORF">SOO65_12070</name>
</gene>
<dbReference type="RefSeq" id="WP_321390106.1">
    <property type="nucleotide sequence ID" value="NZ_CP139487.1"/>
</dbReference>